<dbReference type="GO" id="GO:0006950">
    <property type="term" value="P:response to stress"/>
    <property type="evidence" value="ECO:0007669"/>
    <property type="project" value="TreeGrafter"/>
</dbReference>
<dbReference type="EnsemblPlants" id="Kaladp0010s0034.3.v1.1">
    <property type="protein sequence ID" value="Kaladp0010s0034.3.v1.1"/>
    <property type="gene ID" value="Kaladp0010s0034.v1.1"/>
</dbReference>
<keyword evidence="3" id="KW-1185">Reference proteome</keyword>
<evidence type="ECO:0000256" key="1">
    <source>
        <dbReference type="SAM" id="MobiDB-lite"/>
    </source>
</evidence>
<feature type="compositionally biased region" description="Low complexity" evidence="1">
    <location>
        <begin position="191"/>
        <end position="205"/>
    </location>
</feature>
<evidence type="ECO:0000313" key="2">
    <source>
        <dbReference type="EnsemblPlants" id="Kaladp0010s0034.3.v1.1"/>
    </source>
</evidence>
<name>A0A7N0REU9_KALFE</name>
<feature type="region of interest" description="Disordered" evidence="1">
    <location>
        <begin position="150"/>
        <end position="295"/>
    </location>
</feature>
<evidence type="ECO:0000313" key="3">
    <source>
        <dbReference type="Proteomes" id="UP000594263"/>
    </source>
</evidence>
<sequence>MFPKGFQWIDDIRDKFESMCADVDEVVSSETSKYIEDLQTVGTNVKQFCSTADPLKYVEDQLQTVGTKVEELYSSVVPSSVDTLLSTINGIFPAQGPDSTTRGDETEVKDCQADLDDSKPELPAMPTETTDQIVSDLKPDSSIMDLGDDDSIINEEGKDFVVPDEPARVDSDEKTSSSYADESVTDEEIDAGFSSSGPAFDSSSSELEEITEADDKITQNNAQNAELSESYVVGDMNDGLPQESHDESPKKQSLRDAIRKRLHKMRSKSDDARSRLEMEPAKSLPDSWESEWEII</sequence>
<feature type="compositionally biased region" description="Basic and acidic residues" evidence="1">
    <location>
        <begin position="155"/>
        <end position="175"/>
    </location>
</feature>
<dbReference type="InterPro" id="IPR053273">
    <property type="entry name" value="CST_Regulator"/>
</dbReference>
<dbReference type="GO" id="GO:0005776">
    <property type="term" value="C:autophagosome"/>
    <property type="evidence" value="ECO:0007669"/>
    <property type="project" value="TreeGrafter"/>
</dbReference>
<dbReference type="Gramene" id="Kaladp0010s0034.3.v1.1">
    <property type="protein sequence ID" value="Kaladp0010s0034.3.v1.1"/>
    <property type="gene ID" value="Kaladp0010s0034.v1.1"/>
</dbReference>
<dbReference type="AlphaFoldDB" id="A0A7N0REU9"/>
<accession>A0A7N0REU9</accession>
<dbReference type="Proteomes" id="UP000594263">
    <property type="component" value="Unplaced"/>
</dbReference>
<dbReference type="EnsemblPlants" id="Kaladp0010s0034.1.v1.1">
    <property type="protein sequence ID" value="Kaladp0010s0034.1.v1.1"/>
    <property type="gene ID" value="Kaladp0010s0034.v1.1"/>
</dbReference>
<proteinExistence type="predicted"/>
<organism evidence="2 3">
    <name type="scientific">Kalanchoe fedtschenkoi</name>
    <name type="common">Lavender scallops</name>
    <name type="synonym">South American air plant</name>
    <dbReference type="NCBI Taxonomy" id="63787"/>
    <lineage>
        <taxon>Eukaryota</taxon>
        <taxon>Viridiplantae</taxon>
        <taxon>Streptophyta</taxon>
        <taxon>Embryophyta</taxon>
        <taxon>Tracheophyta</taxon>
        <taxon>Spermatophyta</taxon>
        <taxon>Magnoliopsida</taxon>
        <taxon>eudicotyledons</taxon>
        <taxon>Gunneridae</taxon>
        <taxon>Pentapetalae</taxon>
        <taxon>Saxifragales</taxon>
        <taxon>Crassulaceae</taxon>
        <taxon>Kalanchoe</taxon>
    </lineage>
</organism>
<dbReference type="GO" id="GO:0061908">
    <property type="term" value="C:phagophore"/>
    <property type="evidence" value="ECO:0007669"/>
    <property type="project" value="TreeGrafter"/>
</dbReference>
<dbReference type="Gramene" id="Kaladp0010s0034.2.v1.1">
    <property type="protein sequence ID" value="Kaladp0010s0034.2.v1.1"/>
    <property type="gene ID" value="Kaladp0010s0034.v1.1"/>
</dbReference>
<feature type="compositionally biased region" description="Basic and acidic residues" evidence="1">
    <location>
        <begin position="267"/>
        <end position="280"/>
    </location>
</feature>
<reference evidence="2" key="1">
    <citation type="submission" date="2021-01" db="UniProtKB">
        <authorList>
            <consortium name="EnsemblPlants"/>
        </authorList>
    </citation>
    <scope>IDENTIFICATION</scope>
</reference>
<dbReference type="PANTHER" id="PTHR34659:SF1">
    <property type="entry name" value="PROTEIN EGT2"/>
    <property type="match status" value="1"/>
</dbReference>
<dbReference type="EnsemblPlants" id="Kaladp0010s0034.2.v1.1">
    <property type="protein sequence ID" value="Kaladp0010s0034.2.v1.1"/>
    <property type="gene ID" value="Kaladp0010s0034.v1.1"/>
</dbReference>
<protein>
    <submittedName>
        <fullName evidence="2">Uncharacterized protein</fullName>
    </submittedName>
</protein>
<feature type="compositionally biased region" description="Basic and acidic residues" evidence="1">
    <location>
        <begin position="243"/>
        <end position="259"/>
    </location>
</feature>
<feature type="compositionally biased region" description="Polar residues" evidence="1">
    <location>
        <begin position="218"/>
        <end position="227"/>
    </location>
</feature>
<dbReference type="PANTHER" id="PTHR34659">
    <property type="entry name" value="BNAA05G11610D PROTEIN"/>
    <property type="match status" value="1"/>
</dbReference>
<dbReference type="Gramene" id="Kaladp0010s0034.1.v1.1">
    <property type="protein sequence ID" value="Kaladp0010s0034.1.v1.1"/>
    <property type="gene ID" value="Kaladp0010s0034.v1.1"/>
</dbReference>